<keyword evidence="2 5" id="KW-0812">Transmembrane</keyword>
<dbReference type="RefSeq" id="WP_378599878.1">
    <property type="nucleotide sequence ID" value="NZ_JBHSQN010000002.1"/>
</dbReference>
<organism evidence="6 7">
    <name type="scientific">Nocardia lasii</name>
    <dbReference type="NCBI Taxonomy" id="1616107"/>
    <lineage>
        <taxon>Bacteria</taxon>
        <taxon>Bacillati</taxon>
        <taxon>Actinomycetota</taxon>
        <taxon>Actinomycetes</taxon>
        <taxon>Mycobacteriales</taxon>
        <taxon>Nocardiaceae</taxon>
        <taxon>Nocardia</taxon>
    </lineage>
</organism>
<feature type="transmembrane region" description="Helical" evidence="5">
    <location>
        <begin position="68"/>
        <end position="87"/>
    </location>
</feature>
<proteinExistence type="predicted"/>
<evidence type="ECO:0000256" key="4">
    <source>
        <dbReference type="ARBA" id="ARBA00023136"/>
    </source>
</evidence>
<sequence length="299" mass="30717">MNSSLVSTALPGALAVIMFGLGLSLTVADFARVLRAPKAVCVALACQVVVLPTVAFFLVTAFDLPPLSAVGMMLLAASPGGATANLFSHLFRGDVALNVSLTAVNSVLCVVSIPVVTNLAIGHFAPAQADQLGLQFGKTLQVVVIVLGPVLIGMLVRRRAPDFAARMDRPVRIASIALLAGLVIATMVADRAQLGDYFFEVGAIAATFCVISLVTGFVVPRAFGISPPQAIASSMEIGVHNSAIAIAIAVSVLDEPRVAVPAAVYAVLMTPLAALVGAILSRRIAGRQTVVGAAEQADR</sequence>
<feature type="transmembrane region" description="Helical" evidence="5">
    <location>
        <begin position="201"/>
        <end position="219"/>
    </location>
</feature>
<dbReference type="InterPro" id="IPR038770">
    <property type="entry name" value="Na+/solute_symporter_sf"/>
</dbReference>
<accession>A0ABW1JMK6</accession>
<gene>
    <name evidence="6" type="ORF">ACFP3H_04190</name>
</gene>
<comment type="caution">
    <text evidence="6">The sequence shown here is derived from an EMBL/GenBank/DDBJ whole genome shotgun (WGS) entry which is preliminary data.</text>
</comment>
<feature type="transmembrane region" description="Helical" evidence="5">
    <location>
        <begin position="6"/>
        <end position="28"/>
    </location>
</feature>
<dbReference type="Pfam" id="PF01758">
    <property type="entry name" value="SBF"/>
    <property type="match status" value="1"/>
</dbReference>
<protein>
    <submittedName>
        <fullName evidence="6">Bile acid:sodium symporter family protein</fullName>
    </submittedName>
</protein>
<feature type="transmembrane region" description="Helical" evidence="5">
    <location>
        <begin position="170"/>
        <end position="189"/>
    </location>
</feature>
<evidence type="ECO:0000256" key="2">
    <source>
        <dbReference type="ARBA" id="ARBA00022692"/>
    </source>
</evidence>
<comment type="subcellular location">
    <subcellularLocation>
        <location evidence="1">Membrane</location>
        <topology evidence="1">Multi-pass membrane protein</topology>
    </subcellularLocation>
</comment>
<feature type="transmembrane region" description="Helical" evidence="5">
    <location>
        <begin position="40"/>
        <end position="62"/>
    </location>
</feature>
<keyword evidence="4 5" id="KW-0472">Membrane</keyword>
<dbReference type="InterPro" id="IPR004710">
    <property type="entry name" value="Bilac:Na_transpt"/>
</dbReference>
<keyword evidence="7" id="KW-1185">Reference proteome</keyword>
<evidence type="ECO:0000313" key="7">
    <source>
        <dbReference type="Proteomes" id="UP001596223"/>
    </source>
</evidence>
<evidence type="ECO:0000256" key="1">
    <source>
        <dbReference type="ARBA" id="ARBA00004141"/>
    </source>
</evidence>
<name>A0ABW1JMK6_9NOCA</name>
<evidence type="ECO:0000256" key="3">
    <source>
        <dbReference type="ARBA" id="ARBA00022989"/>
    </source>
</evidence>
<dbReference type="InterPro" id="IPR002657">
    <property type="entry name" value="BilAc:Na_symport/Acr3"/>
</dbReference>
<evidence type="ECO:0000256" key="5">
    <source>
        <dbReference type="SAM" id="Phobius"/>
    </source>
</evidence>
<reference evidence="7" key="1">
    <citation type="journal article" date="2019" name="Int. J. Syst. Evol. Microbiol.">
        <title>The Global Catalogue of Microorganisms (GCM) 10K type strain sequencing project: providing services to taxonomists for standard genome sequencing and annotation.</title>
        <authorList>
            <consortium name="The Broad Institute Genomics Platform"/>
            <consortium name="The Broad Institute Genome Sequencing Center for Infectious Disease"/>
            <person name="Wu L."/>
            <person name="Ma J."/>
        </authorList>
    </citation>
    <scope>NUCLEOTIDE SEQUENCE [LARGE SCALE GENOMIC DNA]</scope>
    <source>
        <strain evidence="7">CCUG 36956</strain>
    </source>
</reference>
<dbReference type="EMBL" id="JBHSQN010000002">
    <property type="protein sequence ID" value="MFC6010240.1"/>
    <property type="molecule type" value="Genomic_DNA"/>
</dbReference>
<evidence type="ECO:0000313" key="6">
    <source>
        <dbReference type="EMBL" id="MFC6010240.1"/>
    </source>
</evidence>
<dbReference type="Proteomes" id="UP001596223">
    <property type="component" value="Unassembled WGS sequence"/>
</dbReference>
<feature type="transmembrane region" description="Helical" evidence="5">
    <location>
        <begin position="231"/>
        <end position="253"/>
    </location>
</feature>
<keyword evidence="3 5" id="KW-1133">Transmembrane helix</keyword>
<dbReference type="PANTHER" id="PTHR10361">
    <property type="entry name" value="SODIUM-BILE ACID COTRANSPORTER"/>
    <property type="match status" value="1"/>
</dbReference>
<feature type="transmembrane region" description="Helical" evidence="5">
    <location>
        <begin position="140"/>
        <end position="158"/>
    </location>
</feature>
<feature type="transmembrane region" description="Helical" evidence="5">
    <location>
        <begin position="99"/>
        <end position="120"/>
    </location>
</feature>
<feature type="transmembrane region" description="Helical" evidence="5">
    <location>
        <begin position="259"/>
        <end position="280"/>
    </location>
</feature>
<dbReference type="Gene3D" id="1.20.1530.20">
    <property type="match status" value="1"/>
</dbReference>
<dbReference type="PANTHER" id="PTHR10361:SF24">
    <property type="entry name" value="P3 PROTEIN"/>
    <property type="match status" value="1"/>
</dbReference>